<dbReference type="GO" id="GO:0043565">
    <property type="term" value="F:sequence-specific DNA binding"/>
    <property type="evidence" value="ECO:0007669"/>
    <property type="project" value="TreeGrafter"/>
</dbReference>
<dbReference type="GO" id="GO:0006298">
    <property type="term" value="P:mismatch repair"/>
    <property type="evidence" value="ECO:0007669"/>
    <property type="project" value="TreeGrafter"/>
</dbReference>
<proteinExistence type="predicted"/>
<dbReference type="EMBL" id="NHOG01000009">
    <property type="protein sequence ID" value="OVZ81582.1"/>
    <property type="molecule type" value="Genomic_DNA"/>
</dbReference>
<name>A0AB73Q5G3_YERKR</name>
<evidence type="ECO:0000256" key="2">
    <source>
        <dbReference type="ARBA" id="ARBA00022679"/>
    </source>
</evidence>
<keyword evidence="2" id="KW-0808">Transferase</keyword>
<sequence>MPPHETYIESHLGSGAVMFYKPRAVRDIGVDVDDNAFLLTRARWPQSEAPQIHLKQCDAVDFLKQFDYATAGRVFVYADPPYLHQTRTSLTRYRNEYTVEDHRQLIATLRAIPACVMISGYPSALYDELLGDWRTYEFTVMTRGGVRTEKIWMNYPEGAAYSAAFAGKDYIDRQRIKRKAERWAKKYRALPASERLAILSELMTVHQDDSLVRLENKND</sequence>
<dbReference type="InterPro" id="IPR029063">
    <property type="entry name" value="SAM-dependent_MTases_sf"/>
</dbReference>
<organism evidence="4 5">
    <name type="scientific">Yersinia kristensenii</name>
    <dbReference type="NCBI Taxonomy" id="28152"/>
    <lineage>
        <taxon>Bacteria</taxon>
        <taxon>Pseudomonadati</taxon>
        <taxon>Pseudomonadota</taxon>
        <taxon>Gammaproteobacteria</taxon>
        <taxon>Enterobacterales</taxon>
        <taxon>Yersiniaceae</taxon>
        <taxon>Yersinia</taxon>
    </lineage>
</organism>
<dbReference type="RefSeq" id="WP_087795281.1">
    <property type="nucleotide sequence ID" value="NZ_CAWNET010000061.1"/>
</dbReference>
<gene>
    <name evidence="4" type="ORF">CBW52_08270</name>
</gene>
<evidence type="ECO:0000313" key="5">
    <source>
        <dbReference type="Proteomes" id="UP000195840"/>
    </source>
</evidence>
<keyword evidence="3" id="KW-0949">S-adenosyl-L-methionine</keyword>
<dbReference type="GO" id="GO:0009007">
    <property type="term" value="F:site-specific DNA-methyltransferase (adenine-specific) activity"/>
    <property type="evidence" value="ECO:0007669"/>
    <property type="project" value="UniProtKB-EC"/>
</dbReference>
<dbReference type="InterPro" id="IPR012327">
    <property type="entry name" value="MeTrfase_D12"/>
</dbReference>
<reference evidence="4 5" key="1">
    <citation type="submission" date="2017-05" db="EMBL/GenBank/DDBJ databases">
        <title>Whole genome sequencing of Yersinia kristensenii.</title>
        <authorList>
            <person name="Campioni F."/>
        </authorList>
    </citation>
    <scope>NUCLEOTIDE SEQUENCE [LARGE SCALE GENOMIC DNA]</scope>
    <source>
        <strain evidence="4 5">CFSAN060538</strain>
    </source>
</reference>
<evidence type="ECO:0000256" key="3">
    <source>
        <dbReference type="ARBA" id="ARBA00022691"/>
    </source>
</evidence>
<dbReference type="PANTHER" id="PTHR30481">
    <property type="entry name" value="DNA ADENINE METHYLASE"/>
    <property type="match status" value="1"/>
</dbReference>
<dbReference type="GO" id="GO:0009307">
    <property type="term" value="P:DNA restriction-modification system"/>
    <property type="evidence" value="ECO:0007669"/>
    <property type="project" value="InterPro"/>
</dbReference>
<dbReference type="AlphaFoldDB" id="A0AB73Q5G3"/>
<dbReference type="Proteomes" id="UP000195840">
    <property type="component" value="Unassembled WGS sequence"/>
</dbReference>
<dbReference type="GO" id="GO:0032259">
    <property type="term" value="P:methylation"/>
    <property type="evidence" value="ECO:0007669"/>
    <property type="project" value="UniProtKB-KW"/>
</dbReference>
<evidence type="ECO:0000313" key="4">
    <source>
        <dbReference type="EMBL" id="OVZ81582.1"/>
    </source>
</evidence>
<dbReference type="SUPFAM" id="SSF53335">
    <property type="entry name" value="S-adenosyl-L-methionine-dependent methyltransferases"/>
    <property type="match status" value="1"/>
</dbReference>
<dbReference type="Gene3D" id="3.40.50.150">
    <property type="entry name" value="Vaccinia Virus protein VP39"/>
    <property type="match status" value="1"/>
</dbReference>
<keyword evidence="5" id="KW-1185">Reference proteome</keyword>
<keyword evidence="1 4" id="KW-0489">Methyltransferase</keyword>
<dbReference type="GO" id="GO:1904047">
    <property type="term" value="F:S-adenosyl-L-methionine binding"/>
    <property type="evidence" value="ECO:0007669"/>
    <property type="project" value="TreeGrafter"/>
</dbReference>
<comment type="caution">
    <text evidence="4">The sequence shown here is derived from an EMBL/GenBank/DDBJ whole genome shotgun (WGS) entry which is preliminary data.</text>
</comment>
<protein>
    <submittedName>
        <fullName evidence="4">DNA methylase</fullName>
    </submittedName>
</protein>
<accession>A0AB73Q5G3</accession>
<evidence type="ECO:0000256" key="1">
    <source>
        <dbReference type="ARBA" id="ARBA00022603"/>
    </source>
</evidence>
<dbReference type="Pfam" id="PF02086">
    <property type="entry name" value="MethyltransfD12"/>
    <property type="match status" value="1"/>
</dbReference>